<evidence type="ECO:0000313" key="2">
    <source>
        <dbReference type="EMBL" id="KPQ11917.1"/>
    </source>
</evidence>
<evidence type="ECO:0000313" key="5">
    <source>
        <dbReference type="Proteomes" id="UP000182800"/>
    </source>
</evidence>
<sequence length="82" mass="9139">MSDKQPVRSRGYDLGGVEKAPGRNEYYLTIMRDGKSVGRVRVRAPMNPPTFYGDDDTVYCEPEGQHHSPVETSGAMELLPKP</sequence>
<dbReference type="RefSeq" id="WP_131817801.1">
    <property type="nucleotide sequence ID" value="NZ_FMBM01000002.1"/>
</dbReference>
<keyword evidence="5" id="KW-1185">Reference proteome</keyword>
<dbReference type="Proteomes" id="UP000050497">
    <property type="component" value="Unassembled WGS sequence"/>
</dbReference>
<name>A0A0P8A393_9HYPH</name>
<dbReference type="EMBL" id="FMBM01000002">
    <property type="protein sequence ID" value="SCC81585.1"/>
    <property type="molecule type" value="Genomic_DNA"/>
</dbReference>
<reference evidence="2 4" key="1">
    <citation type="submission" date="2015-09" db="EMBL/GenBank/DDBJ databases">
        <title>Identification and resolution of microdiversity through metagenomic sequencing of parallel consortia.</title>
        <authorList>
            <person name="Nelson W.C."/>
            <person name="Romine M.F."/>
            <person name="Lindemann S.R."/>
        </authorList>
    </citation>
    <scope>NUCLEOTIDE SEQUENCE [LARGE SCALE GENOMIC DNA]</scope>
    <source>
        <strain evidence="2">HL-109</strain>
    </source>
</reference>
<feature type="region of interest" description="Disordered" evidence="1">
    <location>
        <begin position="63"/>
        <end position="82"/>
    </location>
</feature>
<evidence type="ECO:0000313" key="4">
    <source>
        <dbReference type="Proteomes" id="UP000050497"/>
    </source>
</evidence>
<protein>
    <submittedName>
        <fullName evidence="2">Uncharacterized protein</fullName>
    </submittedName>
</protein>
<reference evidence="3 5" key="2">
    <citation type="submission" date="2016-08" db="EMBL/GenBank/DDBJ databases">
        <authorList>
            <person name="Varghese N."/>
            <person name="Submissions Spin"/>
        </authorList>
    </citation>
    <scope>NUCLEOTIDE SEQUENCE [LARGE SCALE GENOMIC DNA]</scope>
    <source>
        <strain evidence="3 5">HL-109</strain>
    </source>
</reference>
<dbReference type="Proteomes" id="UP000182800">
    <property type="component" value="Unassembled WGS sequence"/>
</dbReference>
<organism evidence="2 4">
    <name type="scientific">Saliniramus fredricksonii</name>
    <dbReference type="NCBI Taxonomy" id="1653334"/>
    <lineage>
        <taxon>Bacteria</taxon>
        <taxon>Pseudomonadati</taxon>
        <taxon>Pseudomonadota</taxon>
        <taxon>Alphaproteobacteria</taxon>
        <taxon>Hyphomicrobiales</taxon>
        <taxon>Salinarimonadaceae</taxon>
        <taxon>Saliniramus</taxon>
    </lineage>
</organism>
<dbReference type="EMBL" id="LJSX01000004">
    <property type="protein sequence ID" value="KPQ11917.1"/>
    <property type="molecule type" value="Genomic_DNA"/>
</dbReference>
<comment type="caution">
    <text evidence="2">The sequence shown here is derived from an EMBL/GenBank/DDBJ whole genome shotgun (WGS) entry which is preliminary data.</text>
</comment>
<evidence type="ECO:0000256" key="1">
    <source>
        <dbReference type="SAM" id="MobiDB-lite"/>
    </source>
</evidence>
<accession>A0A0P8A393</accession>
<gene>
    <name evidence="3" type="ORF">GA0071312_2534</name>
    <name evidence="2" type="ORF">HLUCCO17_03740</name>
</gene>
<dbReference type="AlphaFoldDB" id="A0A0P8A393"/>
<evidence type="ECO:0000313" key="3">
    <source>
        <dbReference type="EMBL" id="SCC81585.1"/>
    </source>
</evidence>
<proteinExistence type="predicted"/>